<dbReference type="PANTHER" id="PTHR30383:SF5">
    <property type="entry name" value="SGNH HYDROLASE-TYPE ESTERASE DOMAIN-CONTAINING PROTEIN"/>
    <property type="match status" value="1"/>
</dbReference>
<comment type="caution">
    <text evidence="2">The sequence shown here is derived from an EMBL/GenBank/DDBJ whole genome shotgun (WGS) entry which is preliminary data.</text>
</comment>
<dbReference type="OrthoDB" id="388542at2"/>
<dbReference type="Proteomes" id="UP000307943">
    <property type="component" value="Unassembled WGS sequence"/>
</dbReference>
<dbReference type="RefSeq" id="WP_139602869.1">
    <property type="nucleotide sequence ID" value="NZ_VDCQ01000017.1"/>
</dbReference>
<dbReference type="SUPFAM" id="SSF52266">
    <property type="entry name" value="SGNH hydrolase"/>
    <property type="match status" value="1"/>
</dbReference>
<protein>
    <recommendedName>
        <fullName evidence="1">SGNH hydrolase-type esterase domain-containing protein</fullName>
    </recommendedName>
</protein>
<reference evidence="2 3" key="1">
    <citation type="submission" date="2019-05" db="EMBL/GenBank/DDBJ databases">
        <title>We sequenced the genome of Paenibacillus hemerocallicola KCTC 33185 for further insight into its adaptation and study the phylogeny of Paenibacillus.</title>
        <authorList>
            <person name="Narsing Rao M.P."/>
        </authorList>
    </citation>
    <scope>NUCLEOTIDE SEQUENCE [LARGE SCALE GENOMIC DNA]</scope>
    <source>
        <strain evidence="2 3">KCTC 33185</strain>
    </source>
</reference>
<gene>
    <name evidence="2" type="ORF">FE784_14225</name>
</gene>
<sequence length="241" mass="27000">MYEFTRLYGRLQEKADNPAARPVIYVAIGDSVTQGCMEDGVVEHEQVYHQLLRLRVAKRYPSSIFNVINSGVSGDSVSRSRGRWQRDVLCYNPDLVTIKFGLNDAHGGVKGIEAYIGAIRDLVRLVKEETEADILLITPSMMMKRENGLISPGHEHHIPTFKALYEAGHLLRYVEALRAFASASGLPLLDVYAMWEKMEADGVDIHTRLSNGINHPDRLFHEQFAEALEEALFAGATRSDS</sequence>
<evidence type="ECO:0000313" key="3">
    <source>
        <dbReference type="Proteomes" id="UP000307943"/>
    </source>
</evidence>
<keyword evidence="3" id="KW-1185">Reference proteome</keyword>
<dbReference type="Pfam" id="PF13472">
    <property type="entry name" value="Lipase_GDSL_2"/>
    <property type="match status" value="1"/>
</dbReference>
<dbReference type="PANTHER" id="PTHR30383">
    <property type="entry name" value="THIOESTERASE 1/PROTEASE 1/LYSOPHOSPHOLIPASE L1"/>
    <property type="match status" value="1"/>
</dbReference>
<name>A0A5C4TA17_9BACL</name>
<dbReference type="AlphaFoldDB" id="A0A5C4TA17"/>
<accession>A0A5C4TA17</accession>
<evidence type="ECO:0000313" key="2">
    <source>
        <dbReference type="EMBL" id="TNJ65576.1"/>
    </source>
</evidence>
<dbReference type="InterPro" id="IPR051532">
    <property type="entry name" value="Ester_Hydrolysis_Enzymes"/>
</dbReference>
<dbReference type="Gene3D" id="3.40.50.1110">
    <property type="entry name" value="SGNH hydrolase"/>
    <property type="match status" value="1"/>
</dbReference>
<evidence type="ECO:0000259" key="1">
    <source>
        <dbReference type="Pfam" id="PF13472"/>
    </source>
</evidence>
<dbReference type="InterPro" id="IPR036514">
    <property type="entry name" value="SGNH_hydro_sf"/>
</dbReference>
<organism evidence="2 3">
    <name type="scientific">Paenibacillus hemerocallicola</name>
    <dbReference type="NCBI Taxonomy" id="1172614"/>
    <lineage>
        <taxon>Bacteria</taxon>
        <taxon>Bacillati</taxon>
        <taxon>Bacillota</taxon>
        <taxon>Bacilli</taxon>
        <taxon>Bacillales</taxon>
        <taxon>Paenibacillaceae</taxon>
        <taxon>Paenibacillus</taxon>
    </lineage>
</organism>
<dbReference type="GO" id="GO:0004622">
    <property type="term" value="F:phosphatidylcholine lysophospholipase activity"/>
    <property type="evidence" value="ECO:0007669"/>
    <property type="project" value="TreeGrafter"/>
</dbReference>
<proteinExistence type="predicted"/>
<feature type="domain" description="SGNH hydrolase-type esterase" evidence="1">
    <location>
        <begin position="27"/>
        <end position="218"/>
    </location>
</feature>
<dbReference type="InterPro" id="IPR013830">
    <property type="entry name" value="SGNH_hydro"/>
</dbReference>
<dbReference type="EMBL" id="VDCQ01000017">
    <property type="protein sequence ID" value="TNJ65576.1"/>
    <property type="molecule type" value="Genomic_DNA"/>
</dbReference>